<sequence>MSFIGVQVYVHNFKEGEIMMRIFNYKTRKHKSVIFQGVDDNNRETLSLELSKSVGLGGG</sequence>
<proteinExistence type="predicted"/>
<dbReference type="AlphaFoldDB" id="A0A9I9EA62"/>
<reference evidence="1" key="1">
    <citation type="submission" date="2023-03" db="UniProtKB">
        <authorList>
            <consortium name="EnsemblPlants"/>
        </authorList>
    </citation>
    <scope>IDENTIFICATION</scope>
</reference>
<name>A0A9I9EA62_CUCME</name>
<organism evidence="1">
    <name type="scientific">Cucumis melo</name>
    <name type="common">Muskmelon</name>
    <dbReference type="NCBI Taxonomy" id="3656"/>
    <lineage>
        <taxon>Eukaryota</taxon>
        <taxon>Viridiplantae</taxon>
        <taxon>Streptophyta</taxon>
        <taxon>Embryophyta</taxon>
        <taxon>Tracheophyta</taxon>
        <taxon>Spermatophyta</taxon>
        <taxon>Magnoliopsida</taxon>
        <taxon>eudicotyledons</taxon>
        <taxon>Gunneridae</taxon>
        <taxon>Pentapetalae</taxon>
        <taxon>rosids</taxon>
        <taxon>fabids</taxon>
        <taxon>Cucurbitales</taxon>
        <taxon>Cucurbitaceae</taxon>
        <taxon>Benincaseae</taxon>
        <taxon>Cucumis</taxon>
    </lineage>
</organism>
<accession>A0A9I9EA62</accession>
<dbReference type="EnsemblPlants" id="MELO3C030933.2.1">
    <property type="protein sequence ID" value="MELO3C030933.2.1"/>
    <property type="gene ID" value="MELO3C030933.2"/>
</dbReference>
<evidence type="ECO:0000313" key="1">
    <source>
        <dbReference type="EnsemblPlants" id="MELO3C030933.2.1"/>
    </source>
</evidence>
<protein>
    <submittedName>
        <fullName evidence="1">Uncharacterized protein</fullName>
    </submittedName>
</protein>
<dbReference type="Gramene" id="MELO3C030933.2.1">
    <property type="protein sequence ID" value="MELO3C030933.2.1"/>
    <property type="gene ID" value="MELO3C030933.2"/>
</dbReference>